<name>A0AAN9T6U1_9HEMI</name>
<gene>
    <name evidence="1" type="ORF">V9T40_011871</name>
</gene>
<evidence type="ECO:0000313" key="1">
    <source>
        <dbReference type="EMBL" id="KAK7575585.1"/>
    </source>
</evidence>
<dbReference type="AlphaFoldDB" id="A0AAN9T6U1"/>
<protein>
    <submittedName>
        <fullName evidence="1">Uncharacterized protein</fullName>
    </submittedName>
</protein>
<reference evidence="1 2" key="1">
    <citation type="submission" date="2024-03" db="EMBL/GenBank/DDBJ databases">
        <title>Adaptation during the transition from Ophiocordyceps entomopathogen to insect associate is accompanied by gene loss and intensified selection.</title>
        <authorList>
            <person name="Ward C.M."/>
            <person name="Onetto C.A."/>
            <person name="Borneman A.R."/>
        </authorList>
    </citation>
    <scope>NUCLEOTIDE SEQUENCE [LARGE SCALE GENOMIC DNA]</scope>
    <source>
        <strain evidence="1">AWRI1</strain>
        <tissue evidence="1">Single Adult Female</tissue>
    </source>
</reference>
<proteinExistence type="predicted"/>
<dbReference type="EMBL" id="JBBCAQ010000036">
    <property type="protein sequence ID" value="KAK7575585.1"/>
    <property type="molecule type" value="Genomic_DNA"/>
</dbReference>
<comment type="caution">
    <text evidence="1">The sequence shown here is derived from an EMBL/GenBank/DDBJ whole genome shotgun (WGS) entry which is preliminary data.</text>
</comment>
<accession>A0AAN9T6U1</accession>
<evidence type="ECO:0000313" key="2">
    <source>
        <dbReference type="Proteomes" id="UP001367676"/>
    </source>
</evidence>
<sequence length="153" mass="17615">MGCWHWRFHSVPSRRSRKHGSLFRAPQFRKEPTIFIRSPECTPKLSEQDDIIVKYTHAFASDRDTIHRPNIQHPRIYRAIAFVVFELPSSPFSMKIAQLAAWTYNNNNERATNEMKPMGSSTHLPSSSSIPRCKPCLSFGKQTTSVSKLARLQ</sequence>
<dbReference type="Proteomes" id="UP001367676">
    <property type="component" value="Unassembled WGS sequence"/>
</dbReference>
<organism evidence="1 2">
    <name type="scientific">Parthenolecanium corni</name>
    <dbReference type="NCBI Taxonomy" id="536013"/>
    <lineage>
        <taxon>Eukaryota</taxon>
        <taxon>Metazoa</taxon>
        <taxon>Ecdysozoa</taxon>
        <taxon>Arthropoda</taxon>
        <taxon>Hexapoda</taxon>
        <taxon>Insecta</taxon>
        <taxon>Pterygota</taxon>
        <taxon>Neoptera</taxon>
        <taxon>Paraneoptera</taxon>
        <taxon>Hemiptera</taxon>
        <taxon>Sternorrhyncha</taxon>
        <taxon>Coccoidea</taxon>
        <taxon>Coccidae</taxon>
        <taxon>Parthenolecanium</taxon>
    </lineage>
</organism>
<keyword evidence="2" id="KW-1185">Reference proteome</keyword>